<dbReference type="EMBL" id="CP036164">
    <property type="protein sequence ID" value="QBF46386.1"/>
    <property type="molecule type" value="Genomic_DNA"/>
</dbReference>
<dbReference type="AlphaFoldDB" id="A0A4P6MU42"/>
<sequence>MTERFVPLNVRMSNDPAVHDRWNVLHEGMPPHLRPSVEGWLNEVFYAFRDIPGICARTLQFQTGEDPDDALRGYMSDTDDSALRVVDMVLQILGSKFEDAEGSSSSLTANKAAKFWVEIDDYFVQANSAWRIEQEPTWMLGRIVDETTTRAFEDVRDSGTTAGRLLAEAWQASFKHDADYTEGYRKAVLAVESVAISKFCPDNTRATLGTAIRDFRSQGPKWTVAGLDDQVQQSRDTLLAMLESIWQNQQRHVKHDGNAPEPAEQDETEAVLFLAITIVQWFQRGFVQKKPGS</sequence>
<protein>
    <recommendedName>
        <fullName evidence="3">Abortive infection protein-like C-terminal domain-containing protein</fullName>
    </recommendedName>
</protein>
<accession>A0A4P6MU42</accession>
<organism evidence="1 2">
    <name type="scientific">Janibacter limosus</name>
    <dbReference type="NCBI Taxonomy" id="53458"/>
    <lineage>
        <taxon>Bacteria</taxon>
        <taxon>Bacillati</taxon>
        <taxon>Actinomycetota</taxon>
        <taxon>Actinomycetes</taxon>
        <taxon>Micrococcales</taxon>
        <taxon>Intrasporangiaceae</taxon>
        <taxon>Janibacter</taxon>
    </lineage>
</organism>
<dbReference type="KEGG" id="jli:EXU32_09065"/>
<keyword evidence="2" id="KW-1185">Reference proteome</keyword>
<evidence type="ECO:0000313" key="2">
    <source>
        <dbReference type="Proteomes" id="UP000290408"/>
    </source>
</evidence>
<evidence type="ECO:0008006" key="3">
    <source>
        <dbReference type="Google" id="ProtNLM"/>
    </source>
</evidence>
<evidence type="ECO:0000313" key="1">
    <source>
        <dbReference type="EMBL" id="QBF46386.1"/>
    </source>
</evidence>
<reference evidence="1 2" key="1">
    <citation type="submission" date="2019-02" db="EMBL/GenBank/DDBJ databases">
        <title>Genomic data mining of an Antarctic deep-sea actinobacterium, Janibacterlimosus P3-3-X1.</title>
        <authorList>
            <person name="Liao L."/>
            <person name="Chen B."/>
        </authorList>
    </citation>
    <scope>NUCLEOTIDE SEQUENCE [LARGE SCALE GENOMIC DNA]</scope>
    <source>
        <strain evidence="1 2">P3-3-X1</strain>
    </source>
</reference>
<name>A0A4P6MU42_9MICO</name>
<proteinExistence type="predicted"/>
<dbReference type="Proteomes" id="UP000290408">
    <property type="component" value="Chromosome"/>
</dbReference>
<dbReference type="OrthoDB" id="5184459at2"/>
<gene>
    <name evidence="1" type="ORF">EXU32_09065</name>
</gene>
<dbReference type="RefSeq" id="WP_130629607.1">
    <property type="nucleotide sequence ID" value="NZ_CP036164.1"/>
</dbReference>